<evidence type="ECO:0000256" key="1">
    <source>
        <dbReference type="ARBA" id="ARBA00022737"/>
    </source>
</evidence>
<dbReference type="PROSITE" id="PS50005">
    <property type="entry name" value="TPR"/>
    <property type="match status" value="2"/>
</dbReference>
<dbReference type="PANTHER" id="PTHR45586">
    <property type="entry name" value="TPR REPEAT-CONTAINING PROTEIN PA4667"/>
    <property type="match status" value="1"/>
</dbReference>
<keyword evidence="1" id="KW-0677">Repeat</keyword>
<keyword evidence="2 3" id="KW-0802">TPR repeat</keyword>
<evidence type="ECO:0000256" key="4">
    <source>
        <dbReference type="SAM" id="SignalP"/>
    </source>
</evidence>
<evidence type="ECO:0000313" key="5">
    <source>
        <dbReference type="EMBL" id="SMF96740.1"/>
    </source>
</evidence>
<accession>A0A1Y6D2X3</accession>
<dbReference type="EMBL" id="FXAM01000001">
    <property type="protein sequence ID" value="SMF96740.1"/>
    <property type="molecule type" value="Genomic_DNA"/>
</dbReference>
<feature type="signal peptide" evidence="4">
    <location>
        <begin position="1"/>
        <end position="24"/>
    </location>
</feature>
<proteinExistence type="predicted"/>
<dbReference type="PANTHER" id="PTHR45586:SF1">
    <property type="entry name" value="LIPOPOLYSACCHARIDE ASSEMBLY PROTEIN B"/>
    <property type="match status" value="1"/>
</dbReference>
<evidence type="ECO:0000256" key="2">
    <source>
        <dbReference type="ARBA" id="ARBA00022803"/>
    </source>
</evidence>
<evidence type="ECO:0000256" key="3">
    <source>
        <dbReference type="PROSITE-ProRule" id="PRU00339"/>
    </source>
</evidence>
<dbReference type="Proteomes" id="UP000192923">
    <property type="component" value="Unassembled WGS sequence"/>
</dbReference>
<dbReference type="InterPro" id="IPR011990">
    <property type="entry name" value="TPR-like_helical_dom_sf"/>
</dbReference>
<reference evidence="5 6" key="1">
    <citation type="submission" date="2016-12" db="EMBL/GenBank/DDBJ databases">
        <authorList>
            <person name="Song W.-J."/>
            <person name="Kurnit D.M."/>
        </authorList>
    </citation>
    <scope>NUCLEOTIDE SEQUENCE [LARGE SCALE GENOMIC DNA]</scope>
    <source>
        <strain evidence="5 6">175</strain>
    </source>
</reference>
<dbReference type="Pfam" id="PF14559">
    <property type="entry name" value="TPR_19"/>
    <property type="match status" value="4"/>
</dbReference>
<evidence type="ECO:0000313" key="6">
    <source>
        <dbReference type="Proteomes" id="UP000192923"/>
    </source>
</evidence>
<dbReference type="InterPro" id="IPR051012">
    <property type="entry name" value="CellSynth/LPSAsmb/PSIAsmb"/>
</dbReference>
<feature type="repeat" description="TPR" evidence="3">
    <location>
        <begin position="773"/>
        <end position="806"/>
    </location>
</feature>
<dbReference type="AlphaFoldDB" id="A0A1Y6D2X3"/>
<dbReference type="Gene3D" id="1.25.40.10">
    <property type="entry name" value="Tetratricopeptide repeat domain"/>
    <property type="match status" value="5"/>
</dbReference>
<dbReference type="NCBIfam" id="TIGR02917">
    <property type="entry name" value="PEP_TPR_lipo"/>
    <property type="match status" value="1"/>
</dbReference>
<dbReference type="Pfam" id="PF13432">
    <property type="entry name" value="TPR_16"/>
    <property type="match status" value="4"/>
</dbReference>
<dbReference type="STRING" id="1760988.SAMN02949497_4146"/>
<protein>
    <submittedName>
        <fullName evidence="5">Putative PEP-CTERM system TPR-repeat lipoprotein</fullName>
    </submittedName>
</protein>
<keyword evidence="6" id="KW-1185">Reference proteome</keyword>
<feature type="chain" id="PRO_5012509242" evidence="4">
    <location>
        <begin position="25"/>
        <end position="924"/>
    </location>
</feature>
<sequence length="924" mass="101016">MPKPSAAPFRKLAASLLLPLALTACERAKKTTDTQDVAQAQTALDQGDLRGGAINAHNAAQKNPNNAEAHRLLSLINLELGNGEAAEIELKRATDLGIVREVALPILAKALLLQGKYQDVLDRIDLPAQMNPQDGARLMALRGDAWLGVGKPDKARADYEAALMLDATAPTGKLGLARLALGGGEVPQALAWVREAMQREPRNAELWSFQGQLYEAQGDPAQAEASYTQAIDLRQRSAFDRSRRVWVRLSQGKTQAAQEDVTALERQFANHFLTHFSRGLLLFKQHKLPEALTEFEATSKLNEGYAEALYFQGVTQLLMNHLPNAQELLARFNALVPNTVRGSIMMGLVKIKLNDLPEAAKWLLPVLEQYPDNVQTLQLMGNIELSRGNSAKALEYLNRAVVAGSAGRSRATGKADPGLGEMETALATDPALARTEVQIVLIHLQDKAYAKAIESVEAMKKRMPGSALPFNLLAEVYVRQGDDAKAEAVLKEGLRQVPDDVGTLQSLARLAIKNRHDDQARQYCQTALGLQPKDLASRLCLVELYERAGDQAGVAKELQTAIQDHPEALLPPLTLSRLYARMGQPRRGLALLETARARFGDNPEFVARLVEAQIETGQPGQALETAGQLLKLEPQSARAEYLLALAEGANGHAAAMRAALQRSLHHNPKFRPTREALVRALAGENQLPEAERELKQLASEYPGDGGVLALKGWLALRQKQWSAATAAYRQALDQDPNNSDIAVELARGQWFGNDREGGLKTLSDWSARHPQDVAVHHVLAGFYGEMGRRAEQLAAYEKALAIDPDDTLALNELAWELKAENPARALQYADRAVKLAPDSVPVFDTQVAVLIEQTEFERALGLLLQAKKRWPDNTMILYRLAVAQDKVGSTAQAIKTLRELLASHPGAFAERKDAEGLLARLAAR</sequence>
<dbReference type="SMART" id="SM00028">
    <property type="entry name" value="TPR"/>
    <property type="match status" value="13"/>
</dbReference>
<dbReference type="InterPro" id="IPR019734">
    <property type="entry name" value="TPR_rpt"/>
</dbReference>
<dbReference type="PROSITE" id="PS51257">
    <property type="entry name" value="PROKAR_LIPOPROTEIN"/>
    <property type="match status" value="1"/>
</dbReference>
<dbReference type="RefSeq" id="WP_085215598.1">
    <property type="nucleotide sequence ID" value="NZ_FXAM01000001.1"/>
</dbReference>
<keyword evidence="4" id="KW-0732">Signal</keyword>
<dbReference type="OrthoDB" id="5959200at2"/>
<dbReference type="SUPFAM" id="SSF48452">
    <property type="entry name" value="TPR-like"/>
    <property type="match status" value="5"/>
</dbReference>
<feature type="repeat" description="TPR" evidence="3">
    <location>
        <begin position="204"/>
        <end position="237"/>
    </location>
</feature>
<organism evidence="5 6">
    <name type="scientific">Methylomagnum ishizawai</name>
    <dbReference type="NCBI Taxonomy" id="1760988"/>
    <lineage>
        <taxon>Bacteria</taxon>
        <taxon>Pseudomonadati</taxon>
        <taxon>Pseudomonadota</taxon>
        <taxon>Gammaproteobacteria</taxon>
        <taxon>Methylococcales</taxon>
        <taxon>Methylococcaceae</taxon>
        <taxon>Methylomagnum</taxon>
    </lineage>
</organism>
<gene>
    <name evidence="5" type="ORF">SAMN02949497_4146</name>
</gene>
<keyword evidence="5" id="KW-0449">Lipoprotein</keyword>
<dbReference type="InterPro" id="IPR014266">
    <property type="entry name" value="PEP-CTERM_TPR_PrsT"/>
</dbReference>
<name>A0A1Y6D2X3_9GAMM</name>